<accession>A0A1V8REK1</accession>
<sequence>MSAFTKWIEEISGGNMSNRELAKKVGMTVATFHRKWTEDAFVSDDAITIARAFGRSPIEALVILGSLTEEEASKAARGYSLSEYTTLELSQELLRRIQASAEVPDYLDKPVDEAAKKIL</sequence>
<evidence type="ECO:0000313" key="3">
    <source>
        <dbReference type="Proteomes" id="UP000432196"/>
    </source>
</evidence>
<dbReference type="EMBL" id="WDWU01000012">
    <property type="protein sequence ID" value="KAB7056512.1"/>
    <property type="molecule type" value="Genomic_DNA"/>
</dbReference>
<dbReference type="Proteomes" id="UP000467387">
    <property type="component" value="Unassembled WGS sequence"/>
</dbReference>
<dbReference type="Proteomes" id="UP000432196">
    <property type="component" value="Unassembled WGS sequence"/>
</dbReference>
<protein>
    <submittedName>
        <fullName evidence="1">Uncharacterized protein</fullName>
    </submittedName>
</protein>
<dbReference type="EMBL" id="WDWL01000011">
    <property type="protein sequence ID" value="KAB7071871.1"/>
    <property type="molecule type" value="Genomic_DNA"/>
</dbReference>
<organism evidence="1 4">
    <name type="scientific">Bifidobacterium longum</name>
    <dbReference type="NCBI Taxonomy" id="216816"/>
    <lineage>
        <taxon>Bacteria</taxon>
        <taxon>Bacillati</taxon>
        <taxon>Actinomycetota</taxon>
        <taxon>Actinomycetes</taxon>
        <taxon>Bifidobacteriales</taxon>
        <taxon>Bifidobacteriaceae</taxon>
        <taxon>Bifidobacterium</taxon>
    </lineage>
</organism>
<evidence type="ECO:0000313" key="4">
    <source>
        <dbReference type="Proteomes" id="UP000467387"/>
    </source>
</evidence>
<evidence type="ECO:0000313" key="1">
    <source>
        <dbReference type="EMBL" id="KAB7056512.1"/>
    </source>
</evidence>
<dbReference type="AlphaFoldDB" id="A0A1V8REK1"/>
<evidence type="ECO:0000313" key="2">
    <source>
        <dbReference type="EMBL" id="KAB7071871.1"/>
    </source>
</evidence>
<comment type="caution">
    <text evidence="1">The sequence shown here is derived from an EMBL/GenBank/DDBJ whole genome shotgun (WGS) entry which is preliminary data.</text>
</comment>
<name>A0A1V8REK1_BIFLN</name>
<dbReference type="RefSeq" id="WP_080826473.1">
    <property type="nucleotide sequence ID" value="NZ_CP043002.1"/>
</dbReference>
<proteinExistence type="predicted"/>
<reference evidence="3 4" key="1">
    <citation type="journal article" date="2019" name="Nat. Med.">
        <title>A library of human gut bacterial isolates paired with longitudinal multiomics data enables mechanistic microbiome research.</title>
        <authorList>
            <person name="Poyet M."/>
            <person name="Groussin M."/>
            <person name="Gibbons S.M."/>
            <person name="Avila-Pacheco J."/>
            <person name="Jiang X."/>
            <person name="Kearney S.M."/>
            <person name="Perrotta A.R."/>
            <person name="Berdy B."/>
            <person name="Zhao S."/>
            <person name="Lieberman T.D."/>
            <person name="Swanson P.K."/>
            <person name="Smith M."/>
            <person name="Roesemann S."/>
            <person name="Alexander J.E."/>
            <person name="Rich S.A."/>
            <person name="Livny J."/>
            <person name="Vlamakis H."/>
            <person name="Clish C."/>
            <person name="Bullock K."/>
            <person name="Deik A."/>
            <person name="Scott J."/>
            <person name="Pierce K.A."/>
            <person name="Xavier R.J."/>
            <person name="Alm E.J."/>
        </authorList>
    </citation>
    <scope>NUCLEOTIDE SEQUENCE [LARGE SCALE GENOMIC DNA]</scope>
    <source>
        <strain evidence="2 3">BIOML-A201</strain>
        <strain evidence="1 4">BIOML-A210</strain>
    </source>
</reference>
<gene>
    <name evidence="2" type="ORF">GBI83_08505</name>
    <name evidence="1" type="ORF">GBI87_08605</name>
</gene>